<dbReference type="AlphaFoldDB" id="A0A3B1DSZ0"/>
<evidence type="ECO:0000313" key="1">
    <source>
        <dbReference type="EMBL" id="VAX38230.1"/>
    </source>
</evidence>
<accession>A0A3B1DSZ0</accession>
<dbReference type="Gene3D" id="1.25.40.10">
    <property type="entry name" value="Tetratricopeptide repeat domain"/>
    <property type="match status" value="2"/>
</dbReference>
<dbReference type="Pfam" id="PF14559">
    <property type="entry name" value="TPR_19"/>
    <property type="match status" value="1"/>
</dbReference>
<proteinExistence type="predicted"/>
<name>A0A3B1DSZ0_9ZZZZ</name>
<gene>
    <name evidence="1" type="ORF">MNBD_PLANCTO02-606</name>
</gene>
<dbReference type="SMART" id="SM00028">
    <property type="entry name" value="TPR"/>
    <property type="match status" value="5"/>
</dbReference>
<organism evidence="1">
    <name type="scientific">hydrothermal vent metagenome</name>
    <dbReference type="NCBI Taxonomy" id="652676"/>
    <lineage>
        <taxon>unclassified sequences</taxon>
        <taxon>metagenomes</taxon>
        <taxon>ecological metagenomes</taxon>
    </lineage>
</organism>
<dbReference type="Pfam" id="PF13176">
    <property type="entry name" value="TPR_7"/>
    <property type="match status" value="1"/>
</dbReference>
<dbReference type="InterPro" id="IPR011990">
    <property type="entry name" value="TPR-like_helical_dom_sf"/>
</dbReference>
<evidence type="ECO:0008006" key="2">
    <source>
        <dbReference type="Google" id="ProtNLM"/>
    </source>
</evidence>
<dbReference type="SUPFAM" id="SSF48452">
    <property type="entry name" value="TPR-like"/>
    <property type="match status" value="2"/>
</dbReference>
<reference evidence="1" key="1">
    <citation type="submission" date="2018-06" db="EMBL/GenBank/DDBJ databases">
        <authorList>
            <person name="Zhirakovskaya E."/>
        </authorList>
    </citation>
    <scope>NUCLEOTIDE SEQUENCE</scope>
</reference>
<sequence length="355" mass="39625">MKRNKLQRTSYFFVLICFSILATPSIHAADKVTRKGDTRTLLGKVQNVTRKSITVKSKLGQPKIIPSSDVEKIIWDGEPVSIKQARIYESNGAFDKAIEKYKNAASSNKSSNPLLKTDIQFFIARIIAKQAMGDVTKQKSAIVKLEAFRKSNPTSFRFYESLTLLGELYLSNKQYDKARPVFLQIGNSPLPVHQMQAKSAEAKILLAKGKTTEALAIYNTILRMPAQKPLQKKQHFAALLGKANCLQKSKKYTEAIKVFEEVIAKAAEDDLALKAEAWLREGDTLRLSGRTKEAVLSYLHVDLLCPLQHAMRAEALYQLSQLFETLGDSTNALRSSGKLTGDYPQSVWAKKLSGQ</sequence>
<dbReference type="InterPro" id="IPR019734">
    <property type="entry name" value="TPR_rpt"/>
</dbReference>
<dbReference type="EMBL" id="UOGL01000170">
    <property type="protein sequence ID" value="VAX38230.1"/>
    <property type="molecule type" value="Genomic_DNA"/>
</dbReference>
<protein>
    <recommendedName>
        <fullName evidence="2">Tetratricopeptide repeat protein</fullName>
    </recommendedName>
</protein>
<dbReference type="Pfam" id="PF13181">
    <property type="entry name" value="TPR_8"/>
    <property type="match status" value="1"/>
</dbReference>
<dbReference type="Pfam" id="PF13174">
    <property type="entry name" value="TPR_6"/>
    <property type="match status" value="1"/>
</dbReference>